<evidence type="ECO:0000313" key="2">
    <source>
        <dbReference type="Proteomes" id="UP000307602"/>
    </source>
</evidence>
<keyword evidence="2" id="KW-1185">Reference proteome</keyword>
<dbReference type="AlphaFoldDB" id="A0A4S1DZR6"/>
<accession>A0A4S1DZR6</accession>
<dbReference type="OrthoDB" id="1447971at2"/>
<dbReference type="Proteomes" id="UP000307602">
    <property type="component" value="Unassembled WGS sequence"/>
</dbReference>
<sequence length="143" mass="17208">MNLSTKFLTLCLILIATSGFSQKITEEQKEKEKNKVKIFTSEENDNLQRFYYEEVNKMKLSEEKREEYYNTLLFYTHSMSRLDDKDKNYTEKEMTEKFNELHDAMNTKMKALLTPEQYVIHLETFGKIMYSVNQKKKLKNTEK</sequence>
<organism evidence="1 2">
    <name type="scientific">Flavivirga rizhaonensis</name>
    <dbReference type="NCBI Taxonomy" id="2559571"/>
    <lineage>
        <taxon>Bacteria</taxon>
        <taxon>Pseudomonadati</taxon>
        <taxon>Bacteroidota</taxon>
        <taxon>Flavobacteriia</taxon>
        <taxon>Flavobacteriales</taxon>
        <taxon>Flavobacteriaceae</taxon>
        <taxon>Flavivirga</taxon>
    </lineage>
</organism>
<dbReference type="EMBL" id="SRSO01000006">
    <property type="protein sequence ID" value="TGV03525.1"/>
    <property type="molecule type" value="Genomic_DNA"/>
</dbReference>
<name>A0A4S1DZR6_9FLAO</name>
<comment type="caution">
    <text evidence="1">The sequence shown here is derived from an EMBL/GenBank/DDBJ whole genome shotgun (WGS) entry which is preliminary data.</text>
</comment>
<reference evidence="1 2" key="1">
    <citation type="submission" date="2019-04" db="EMBL/GenBank/DDBJ databases">
        <authorList>
            <person name="Liu A."/>
        </authorList>
    </citation>
    <scope>NUCLEOTIDE SEQUENCE [LARGE SCALE GENOMIC DNA]</scope>
    <source>
        <strain evidence="1 2">RZ03</strain>
    </source>
</reference>
<gene>
    <name evidence="1" type="ORF">EM932_05705</name>
</gene>
<proteinExistence type="predicted"/>
<evidence type="ECO:0000313" key="1">
    <source>
        <dbReference type="EMBL" id="TGV03525.1"/>
    </source>
</evidence>
<dbReference type="RefSeq" id="WP_135876219.1">
    <property type="nucleotide sequence ID" value="NZ_SRSO01000006.1"/>
</dbReference>
<protein>
    <submittedName>
        <fullName evidence="1">Uncharacterized protein</fullName>
    </submittedName>
</protein>